<dbReference type="KEGG" id="crw:CROST_013990"/>
<dbReference type="SUPFAM" id="SSF109604">
    <property type="entry name" value="HD-domain/PDEase-like"/>
    <property type="match status" value="1"/>
</dbReference>
<proteinExistence type="predicted"/>
<name>A0A1S8LPA4_9CLOT</name>
<dbReference type="Proteomes" id="UP000190951">
    <property type="component" value="Chromosome"/>
</dbReference>
<keyword evidence="2" id="KW-1185">Reference proteome</keyword>
<dbReference type="AlphaFoldDB" id="A0A1S8LPA4"/>
<dbReference type="Pfam" id="PF13487">
    <property type="entry name" value="HD_5"/>
    <property type="match status" value="1"/>
</dbReference>
<organism evidence="1 2">
    <name type="scientific">Clostridium felsineum</name>
    <dbReference type="NCBI Taxonomy" id="36839"/>
    <lineage>
        <taxon>Bacteria</taxon>
        <taxon>Bacillati</taxon>
        <taxon>Bacillota</taxon>
        <taxon>Clostridia</taxon>
        <taxon>Eubacteriales</taxon>
        <taxon>Clostridiaceae</taxon>
        <taxon>Clostridium</taxon>
    </lineage>
</organism>
<protein>
    <submittedName>
        <fullName evidence="1">Uncharacterized protein</fullName>
    </submittedName>
</protein>
<evidence type="ECO:0000313" key="2">
    <source>
        <dbReference type="Proteomes" id="UP000190951"/>
    </source>
</evidence>
<dbReference type="InterPro" id="IPR006674">
    <property type="entry name" value="HD_domain"/>
</dbReference>
<dbReference type="RefSeq" id="WP_077832479.1">
    <property type="nucleotide sequence ID" value="NZ_CP096983.1"/>
</dbReference>
<dbReference type="PROSITE" id="PS51831">
    <property type="entry name" value="HD"/>
    <property type="match status" value="1"/>
</dbReference>
<dbReference type="EMBL" id="CP096983">
    <property type="protein sequence ID" value="URZ10689.1"/>
    <property type="molecule type" value="Genomic_DNA"/>
</dbReference>
<evidence type="ECO:0000313" key="1">
    <source>
        <dbReference type="EMBL" id="URZ10689.1"/>
    </source>
</evidence>
<dbReference type="InterPro" id="IPR037522">
    <property type="entry name" value="HD_GYP_dom"/>
</dbReference>
<dbReference type="STRING" id="84029.CROST_02430"/>
<dbReference type="SMART" id="SM00471">
    <property type="entry name" value="HDc"/>
    <property type="match status" value="1"/>
</dbReference>
<dbReference type="InterPro" id="IPR003607">
    <property type="entry name" value="HD/PDEase_dom"/>
</dbReference>
<dbReference type="Gene3D" id="1.10.3210.10">
    <property type="entry name" value="Hypothetical protein af1432"/>
    <property type="match status" value="1"/>
</dbReference>
<accession>A0A1S8LPA4</accession>
<sequence length="560" mass="65707">MINFYEYKSNNLDVYSDIDKCLKKLCTIMDYQIIGLINFPNHKKILYSEKMFIQFKNKYKKSKKYIIKEFTSLKNYAITLFLKNKQVLLYSKDSSYATLIPEAKSEIYIPLLWEDSTVKGAIYLCKINVSDEKLDLLNLEKTRVKNVIDDISRLYKTMYLIDEKNRSLFSIINTFSEITREKDFFMLLHPYHVANFSKEIAMRMELPQDLIEKAYLAGILHDIGKIYIPEAILNKKGPLNNKEFEIIKGHSTYSYNLIKNMTGLDEIANISKYHHENYNGTGYPDNLKGEDIPLISRIIKVADSVDAMLSPRSYKKSKDINYVISEIRKYKGTIYDPKVADSMLDILIGRLKPSETTHLNTINWSTLTITTEKEIHSIEGSLVKYKMGYIFKTDKFNFIKTIDKSTILSSNIYISESTNEIIEYNVKIVYFNENEVILSNFEYVVYEDSFNIFWDLKAQLQLDSYNTHNVEICKIGGSNLMFYISINSIKYYKKDKIINLKIFFEDDTIIDISGKILQHFNVGEFTYYDFAYVNILSKSKDEIFKQLFRHQIQLRNSYKD</sequence>
<dbReference type="PROSITE" id="PS51832">
    <property type="entry name" value="HD_GYP"/>
    <property type="match status" value="1"/>
</dbReference>
<dbReference type="PANTHER" id="PTHR43155">
    <property type="entry name" value="CYCLIC DI-GMP PHOSPHODIESTERASE PA4108-RELATED"/>
    <property type="match status" value="1"/>
</dbReference>
<dbReference type="CDD" id="cd00077">
    <property type="entry name" value="HDc"/>
    <property type="match status" value="1"/>
</dbReference>
<gene>
    <name evidence="1" type="ORF">CROST_013990</name>
</gene>
<reference evidence="1 2" key="1">
    <citation type="submission" date="2022-04" db="EMBL/GenBank/DDBJ databases">
        <title>Genome sequence of C. roseum typestrain.</title>
        <authorList>
            <person name="Poehlein A."/>
            <person name="Schoch T."/>
            <person name="Duerre P."/>
            <person name="Daniel R."/>
        </authorList>
    </citation>
    <scope>NUCLEOTIDE SEQUENCE [LARGE SCALE GENOMIC DNA]</scope>
    <source>
        <strain evidence="1 2">DSM 7320</strain>
    </source>
</reference>